<dbReference type="SUPFAM" id="SSF54695">
    <property type="entry name" value="POZ domain"/>
    <property type="match status" value="1"/>
</dbReference>
<keyword evidence="3" id="KW-1185">Reference proteome</keyword>
<dbReference type="PROSITE" id="PS50097">
    <property type="entry name" value="BTB"/>
    <property type="match status" value="1"/>
</dbReference>
<gene>
    <name evidence="2" type="ORF">TRAPUB_2400</name>
</gene>
<dbReference type="STRING" id="154538.A0A1M2VGQ2"/>
<evidence type="ECO:0000313" key="3">
    <source>
        <dbReference type="Proteomes" id="UP000184267"/>
    </source>
</evidence>
<dbReference type="Gene3D" id="3.30.710.10">
    <property type="entry name" value="Potassium Channel Kv1.1, Chain A"/>
    <property type="match status" value="1"/>
</dbReference>
<reference evidence="2 3" key="1">
    <citation type="submission" date="2016-10" db="EMBL/GenBank/DDBJ databases">
        <title>Genome sequence of the basidiomycete white-rot fungus Trametes pubescens.</title>
        <authorList>
            <person name="Makela M.R."/>
            <person name="Granchi Z."/>
            <person name="Peng M."/>
            <person name="De Vries R.P."/>
            <person name="Grigoriev I."/>
            <person name="Riley R."/>
            <person name="Hilden K."/>
        </authorList>
    </citation>
    <scope>NUCLEOTIDE SEQUENCE [LARGE SCALE GENOMIC DNA]</scope>
    <source>
        <strain evidence="2 3">FBCC735</strain>
    </source>
</reference>
<dbReference type="Proteomes" id="UP000184267">
    <property type="component" value="Unassembled WGS sequence"/>
</dbReference>
<feature type="domain" description="BTB" evidence="1">
    <location>
        <begin position="24"/>
        <end position="104"/>
    </location>
</feature>
<sequence>MDGLAIVADVPRIERHPDLYFDNGDVVLRAPISSEGRILKYQLFCVRKVVLSAHSDVFCNLFADASENVGPAYDGKPLINMVDEATEVSHLLLYLYDPSRYLLRASHPDTPLELIGAAKLADKYVMPRVRAAMVRRVAMDWPTTVDQWDVRQAEIRALEELITRADYPRYIVVAQRTPEPVAAINFAHAHGCPEILPAAFYRLATINVGKEWSLLDQFPHPSVTLFARWPLCANEDLLRCMRGEQALADYHAAVYERIRSAEPLAERCRAPYGVGGGYWNGRPSALSQCAHFLQTLCEARWGQVPTDDPLKALADLLDYRSTMDDFLPVGAFSAGLCDECEAELALWVTQERMALWGRLSDHFKLK</sequence>
<protein>
    <recommendedName>
        <fullName evidence="1">BTB domain-containing protein</fullName>
    </recommendedName>
</protein>
<evidence type="ECO:0000259" key="1">
    <source>
        <dbReference type="PROSITE" id="PS50097"/>
    </source>
</evidence>
<dbReference type="InterPro" id="IPR000210">
    <property type="entry name" value="BTB/POZ_dom"/>
</dbReference>
<dbReference type="EMBL" id="MNAD01001266">
    <property type="protein sequence ID" value="OJT06747.1"/>
    <property type="molecule type" value="Genomic_DNA"/>
</dbReference>
<evidence type="ECO:0000313" key="2">
    <source>
        <dbReference type="EMBL" id="OJT06747.1"/>
    </source>
</evidence>
<proteinExistence type="predicted"/>
<comment type="caution">
    <text evidence="2">The sequence shown here is derived from an EMBL/GenBank/DDBJ whole genome shotgun (WGS) entry which is preliminary data.</text>
</comment>
<dbReference type="OMA" id="RWPLCAN"/>
<dbReference type="InterPro" id="IPR011333">
    <property type="entry name" value="SKP1/BTB/POZ_sf"/>
</dbReference>
<name>A0A1M2VGQ2_TRAPU</name>
<organism evidence="2 3">
    <name type="scientific">Trametes pubescens</name>
    <name type="common">White-rot fungus</name>
    <dbReference type="NCBI Taxonomy" id="154538"/>
    <lineage>
        <taxon>Eukaryota</taxon>
        <taxon>Fungi</taxon>
        <taxon>Dikarya</taxon>
        <taxon>Basidiomycota</taxon>
        <taxon>Agaricomycotina</taxon>
        <taxon>Agaricomycetes</taxon>
        <taxon>Polyporales</taxon>
        <taxon>Polyporaceae</taxon>
        <taxon>Trametes</taxon>
    </lineage>
</organism>
<dbReference type="OrthoDB" id="3268787at2759"/>
<dbReference type="AlphaFoldDB" id="A0A1M2VGQ2"/>
<accession>A0A1M2VGQ2</accession>